<sequence length="184" mass="20517">MNTQIKSIEIHRKAYEFVDATCCAGMNLKGMAIKDLKRGTMIGPITNPPRKVKSFGAKLVVLDHPTKICKGYTPVLDTNTTHMPCILKEIVKVKKSKRHQHLMAELGEDCEFLASGDQAEVTFIPKMPLVIEALPDFPRYTRISLRDSGSVVAIGSCHGREYDTTMDKAQKAAIEKKKKLEKMA</sequence>
<dbReference type="InterPro" id="IPR009001">
    <property type="entry name" value="Transl_elong_EF1A/Init_IF2_C"/>
</dbReference>
<evidence type="ECO:0000259" key="3">
    <source>
        <dbReference type="Pfam" id="PF22594"/>
    </source>
</evidence>
<evidence type="ECO:0000256" key="2">
    <source>
        <dbReference type="ARBA" id="ARBA00023134"/>
    </source>
</evidence>
<dbReference type="GO" id="GO:0005525">
    <property type="term" value="F:GTP binding"/>
    <property type="evidence" value="ECO:0007669"/>
    <property type="project" value="UniProtKB-KW"/>
</dbReference>
<keyword evidence="2" id="KW-0342">GTP-binding</keyword>
<evidence type="ECO:0000313" key="4">
    <source>
        <dbReference type="Proteomes" id="UP000515154"/>
    </source>
</evidence>
<dbReference type="Gene3D" id="2.40.30.10">
    <property type="entry name" value="Translation factors"/>
    <property type="match status" value="1"/>
</dbReference>
<dbReference type="PANTHER" id="PTHR44830">
    <property type="entry name" value="ELONGATION FACTOR 1 ALPHA"/>
    <property type="match status" value="1"/>
</dbReference>
<dbReference type="Proteomes" id="UP000515154">
    <property type="component" value="Unplaced"/>
</dbReference>
<gene>
    <name evidence="5" type="primary">LOC115227153</name>
</gene>
<reference evidence="5" key="1">
    <citation type="submission" date="2025-08" db="UniProtKB">
        <authorList>
            <consortium name="RefSeq"/>
        </authorList>
    </citation>
    <scope>IDENTIFICATION</scope>
</reference>
<feature type="domain" description="GTP-eEF1A C-terminal" evidence="3">
    <location>
        <begin position="55"/>
        <end position="157"/>
    </location>
</feature>
<dbReference type="KEGG" id="osn:115227153"/>
<accession>A0A6P7TYX6</accession>
<proteinExistence type="predicted"/>
<dbReference type="SUPFAM" id="SSF50465">
    <property type="entry name" value="EF-Tu/eEF-1alpha/eIF2-gamma C-terminal domain"/>
    <property type="match status" value="1"/>
</dbReference>
<evidence type="ECO:0000256" key="1">
    <source>
        <dbReference type="ARBA" id="ARBA00022741"/>
    </source>
</evidence>
<keyword evidence="1" id="KW-0547">Nucleotide-binding</keyword>
<name>A0A6P7TYX6_9MOLL</name>
<evidence type="ECO:0000313" key="5">
    <source>
        <dbReference type="RefSeq" id="XP_029653926.1"/>
    </source>
</evidence>
<dbReference type="InterPro" id="IPR054696">
    <property type="entry name" value="GTP-eEF1A_C"/>
</dbReference>
<dbReference type="RefSeq" id="XP_029653926.1">
    <property type="nucleotide sequence ID" value="XM_029798066.1"/>
</dbReference>
<organism evidence="4 5">
    <name type="scientific">Octopus sinensis</name>
    <name type="common">East Asian common octopus</name>
    <dbReference type="NCBI Taxonomy" id="2607531"/>
    <lineage>
        <taxon>Eukaryota</taxon>
        <taxon>Metazoa</taxon>
        <taxon>Spiralia</taxon>
        <taxon>Lophotrochozoa</taxon>
        <taxon>Mollusca</taxon>
        <taxon>Cephalopoda</taxon>
        <taxon>Coleoidea</taxon>
        <taxon>Octopodiformes</taxon>
        <taxon>Octopoda</taxon>
        <taxon>Incirrata</taxon>
        <taxon>Octopodidae</taxon>
        <taxon>Octopus</taxon>
    </lineage>
</organism>
<dbReference type="AlphaFoldDB" id="A0A6P7TYX6"/>
<protein>
    <submittedName>
        <fullName evidence="5">Elongation factor 1-alpha, oocyte form-like</fullName>
    </submittedName>
</protein>
<dbReference type="PANTHER" id="PTHR44830:SF1">
    <property type="entry name" value="TR-TYPE G DOMAIN-CONTAINING PROTEIN"/>
    <property type="match status" value="1"/>
</dbReference>
<dbReference type="Pfam" id="PF22594">
    <property type="entry name" value="GTP-eEF1A_C"/>
    <property type="match status" value="1"/>
</dbReference>
<keyword evidence="4" id="KW-1185">Reference proteome</keyword>